<dbReference type="PROSITE" id="PS00056">
    <property type="entry name" value="RIBOSOMAL_S17"/>
    <property type="match status" value="1"/>
</dbReference>
<evidence type="ECO:0000313" key="8">
    <source>
        <dbReference type="EMBL" id="AKQ05313.1"/>
    </source>
</evidence>
<sequence length="108" mass="12714">MELFNGRLFHYFSVSITSNGVKGFMEQNKKIRTGVVVSDKMDKTIVVKVERHVRHPEFKKIVRRSNKFKVHDEKNESSVGDKVKIVETRPLSKEKRWRLMEIVERAGK</sequence>
<dbReference type="GO" id="GO:0022627">
    <property type="term" value="C:cytosolic small ribosomal subunit"/>
    <property type="evidence" value="ECO:0007669"/>
    <property type="project" value="UniProtKB-UniRule"/>
</dbReference>
<dbReference type="PANTHER" id="PTHR10744:SF1">
    <property type="entry name" value="SMALL RIBOSOMAL SUBUNIT PROTEIN US17M"/>
    <property type="match status" value="1"/>
</dbReference>
<dbReference type="InterPro" id="IPR000266">
    <property type="entry name" value="Ribosomal_uS17"/>
</dbReference>
<dbReference type="AlphaFoldDB" id="A0A0H4TBG9"/>
<reference evidence="8" key="1">
    <citation type="journal article" date="2015" name="ISME J.">
        <title>Aquifer environment selects for microbial species cohorts in sediment and groundwater.</title>
        <authorList>
            <person name="Hug L.A."/>
            <person name="Thomas B.C."/>
            <person name="Brown C.T."/>
            <person name="Frischkorn K.R."/>
            <person name="Williams K.H."/>
            <person name="Tringe S.G."/>
            <person name="Banfield J.F."/>
        </authorList>
    </citation>
    <scope>NUCLEOTIDE SEQUENCE</scope>
</reference>
<dbReference type="InterPro" id="IPR019984">
    <property type="entry name" value="Ribosomal_uS17_bact/chlr"/>
</dbReference>
<comment type="similarity">
    <text evidence="1 6 7">Belongs to the universal ribosomal protein uS17 family.</text>
</comment>
<protein>
    <recommendedName>
        <fullName evidence="6">Small ribosomal subunit protein uS17</fullName>
    </recommendedName>
</protein>
<comment type="function">
    <text evidence="6">One of the primary rRNA binding proteins, it binds specifically to the 5'-end of 16S ribosomal RNA.</text>
</comment>
<evidence type="ECO:0000256" key="7">
    <source>
        <dbReference type="RuleBase" id="RU003872"/>
    </source>
</evidence>
<accession>A0A0H4TBG9</accession>
<dbReference type="CDD" id="cd00364">
    <property type="entry name" value="Ribosomal_uS17"/>
    <property type="match status" value="1"/>
</dbReference>
<dbReference type="InterPro" id="IPR012340">
    <property type="entry name" value="NA-bd_OB-fold"/>
</dbReference>
<proteinExistence type="inferred from homology"/>
<evidence type="ECO:0000256" key="2">
    <source>
        <dbReference type="ARBA" id="ARBA00022730"/>
    </source>
</evidence>
<keyword evidence="5 6" id="KW-0687">Ribonucleoprotein</keyword>
<name>A0A0H4TBG9_9BACT</name>
<dbReference type="NCBIfam" id="NF004123">
    <property type="entry name" value="PRK05610.1"/>
    <property type="match status" value="1"/>
</dbReference>
<keyword evidence="4 6" id="KW-0689">Ribosomal protein</keyword>
<dbReference type="SUPFAM" id="SSF50249">
    <property type="entry name" value="Nucleic acid-binding proteins"/>
    <property type="match status" value="1"/>
</dbReference>
<dbReference type="GO" id="GO:0006412">
    <property type="term" value="P:translation"/>
    <property type="evidence" value="ECO:0007669"/>
    <property type="project" value="UniProtKB-UniRule"/>
</dbReference>
<dbReference type="EMBL" id="KT007070">
    <property type="protein sequence ID" value="AKQ05313.1"/>
    <property type="molecule type" value="Genomic_DNA"/>
</dbReference>
<dbReference type="PANTHER" id="PTHR10744">
    <property type="entry name" value="40S RIBOSOMAL PROTEIN S11 FAMILY MEMBER"/>
    <property type="match status" value="1"/>
</dbReference>
<dbReference type="Pfam" id="PF00366">
    <property type="entry name" value="Ribosomal_S17"/>
    <property type="match status" value="1"/>
</dbReference>
<dbReference type="GO" id="GO:0019843">
    <property type="term" value="F:rRNA binding"/>
    <property type="evidence" value="ECO:0007669"/>
    <property type="project" value="UniProtKB-UniRule"/>
</dbReference>
<dbReference type="GO" id="GO:0003735">
    <property type="term" value="F:structural constituent of ribosome"/>
    <property type="evidence" value="ECO:0007669"/>
    <property type="project" value="UniProtKB-UniRule"/>
</dbReference>
<dbReference type="Gene3D" id="2.40.50.140">
    <property type="entry name" value="Nucleic acid-binding proteins"/>
    <property type="match status" value="1"/>
</dbReference>
<gene>
    <name evidence="6 8" type="primary">rpsQ</name>
</gene>
<dbReference type="HAMAP" id="MF_01345_B">
    <property type="entry name" value="Ribosomal_uS17_B"/>
    <property type="match status" value="1"/>
</dbReference>
<evidence type="ECO:0000256" key="3">
    <source>
        <dbReference type="ARBA" id="ARBA00022884"/>
    </source>
</evidence>
<organism evidence="8">
    <name type="scientific">uncultured bacterium Rifle_16ft_4_minimus_24570</name>
    <dbReference type="NCBI Taxonomy" id="1665155"/>
    <lineage>
        <taxon>Bacteria</taxon>
        <taxon>environmental samples</taxon>
    </lineage>
</organism>
<evidence type="ECO:0000256" key="4">
    <source>
        <dbReference type="ARBA" id="ARBA00022980"/>
    </source>
</evidence>
<dbReference type="InterPro" id="IPR019979">
    <property type="entry name" value="Ribosomal_uS17_CS"/>
</dbReference>
<comment type="subunit">
    <text evidence="6">Part of the 30S ribosomal subunit.</text>
</comment>
<dbReference type="NCBIfam" id="TIGR03635">
    <property type="entry name" value="uS17_bact"/>
    <property type="match status" value="1"/>
</dbReference>
<evidence type="ECO:0000256" key="5">
    <source>
        <dbReference type="ARBA" id="ARBA00023274"/>
    </source>
</evidence>
<keyword evidence="3 6" id="KW-0694">RNA-binding</keyword>
<keyword evidence="2 6" id="KW-0699">rRNA-binding</keyword>
<dbReference type="PRINTS" id="PR00973">
    <property type="entry name" value="RIBOSOMALS17"/>
</dbReference>
<evidence type="ECO:0000256" key="6">
    <source>
        <dbReference type="HAMAP-Rule" id="MF_01345"/>
    </source>
</evidence>
<evidence type="ECO:0000256" key="1">
    <source>
        <dbReference type="ARBA" id="ARBA00010254"/>
    </source>
</evidence>